<dbReference type="PROSITE" id="PS50835">
    <property type="entry name" value="IG_LIKE"/>
    <property type="match status" value="1"/>
</dbReference>
<dbReference type="SMART" id="SM00409">
    <property type="entry name" value="IG"/>
    <property type="match status" value="2"/>
</dbReference>
<feature type="transmembrane region" description="Helical" evidence="2">
    <location>
        <begin position="250"/>
        <end position="270"/>
    </location>
</feature>
<keyword evidence="3" id="KW-0732">Signal</keyword>
<keyword evidence="6" id="KW-1185">Reference proteome</keyword>
<dbReference type="InterPro" id="IPR007110">
    <property type="entry name" value="Ig-like_dom"/>
</dbReference>
<dbReference type="InterPro" id="IPR003006">
    <property type="entry name" value="Ig/MHC_CS"/>
</dbReference>
<reference evidence="5 6" key="1">
    <citation type="submission" date="2021-05" db="EMBL/GenBank/DDBJ databases">
        <authorList>
            <person name="Zahm M."/>
            <person name="Klopp C."/>
            <person name="Cabau C."/>
            <person name="Kuhl H."/>
            <person name="Suciu R."/>
            <person name="Ciorpac M."/>
            <person name="Holostenco D."/>
            <person name="Gessner J."/>
            <person name="Wuertz S."/>
            <person name="Hohne C."/>
            <person name="Stock M."/>
            <person name="Gislard M."/>
            <person name="Lluch J."/>
            <person name="Milhes M."/>
            <person name="Lampietro C."/>
            <person name="Lopez Roques C."/>
            <person name="Donnadieu C."/>
            <person name="Du K."/>
            <person name="Schartl M."/>
            <person name="Guiguen Y."/>
        </authorList>
    </citation>
    <scope>NUCLEOTIDE SEQUENCE [LARGE SCALE GENOMIC DNA]</scope>
    <source>
        <strain evidence="5">Hh-F2</strain>
        <tissue evidence="5">Blood</tissue>
    </source>
</reference>
<sequence>MSGCTDTMKLLLMVSVCLLLEDFLNQKVTASQDPHVITALKGGTVTIDCLHGLNNAEGMTVTLQRNATLCYKVIGNYSTWKEQCNERIYMTWNNKTNTISLIIKALILNDSDIYTCKLDRFIPPPTHSITENKTFLQVTARPNIGLVYVNSSNGSTRLVCTSEGFSPKHIEVSWFKDGELISNDTHEENLTSNDDGSFTLTSYCSVSGNGDYTCQVNHSTLQSPLTASVTVLQHEDNQIRIILHLHSHHLFRLAVVVIGLLFICAILLIIHRYGFKHHPNHIKDTA</sequence>
<evidence type="ECO:0000256" key="1">
    <source>
        <dbReference type="ARBA" id="ARBA00023319"/>
    </source>
</evidence>
<evidence type="ECO:0000313" key="6">
    <source>
        <dbReference type="Proteomes" id="UP001369086"/>
    </source>
</evidence>
<keyword evidence="2" id="KW-0812">Transmembrane</keyword>
<name>A0ABR0ZMR3_HUSHU</name>
<evidence type="ECO:0000256" key="3">
    <source>
        <dbReference type="SAM" id="SignalP"/>
    </source>
</evidence>
<dbReference type="InterPro" id="IPR036179">
    <property type="entry name" value="Ig-like_dom_sf"/>
</dbReference>
<evidence type="ECO:0000259" key="4">
    <source>
        <dbReference type="PROSITE" id="PS50835"/>
    </source>
</evidence>
<dbReference type="Pfam" id="PF07686">
    <property type="entry name" value="V-set"/>
    <property type="match status" value="1"/>
</dbReference>
<dbReference type="InterPro" id="IPR013783">
    <property type="entry name" value="Ig-like_fold"/>
</dbReference>
<dbReference type="Pfam" id="PF07654">
    <property type="entry name" value="C1-set"/>
    <property type="match status" value="1"/>
</dbReference>
<evidence type="ECO:0000313" key="5">
    <source>
        <dbReference type="EMBL" id="KAK6486110.1"/>
    </source>
</evidence>
<feature type="chain" id="PRO_5047206906" evidence="3">
    <location>
        <begin position="31"/>
        <end position="286"/>
    </location>
</feature>
<dbReference type="EMBL" id="JAHFZB010000009">
    <property type="protein sequence ID" value="KAK6486110.1"/>
    <property type="molecule type" value="Genomic_DNA"/>
</dbReference>
<dbReference type="PROSITE" id="PS00290">
    <property type="entry name" value="IG_MHC"/>
    <property type="match status" value="1"/>
</dbReference>
<dbReference type="InterPro" id="IPR050160">
    <property type="entry name" value="MHC/Immunoglobulin"/>
</dbReference>
<dbReference type="PANTHER" id="PTHR19944">
    <property type="entry name" value="MHC CLASS II-RELATED"/>
    <property type="match status" value="1"/>
</dbReference>
<feature type="signal peptide" evidence="3">
    <location>
        <begin position="1"/>
        <end position="30"/>
    </location>
</feature>
<proteinExistence type="predicted"/>
<dbReference type="Gene3D" id="2.60.40.10">
    <property type="entry name" value="Immunoglobulins"/>
    <property type="match status" value="2"/>
</dbReference>
<keyword evidence="2" id="KW-0472">Membrane</keyword>
<comment type="caution">
    <text evidence="5">The sequence shown here is derived from an EMBL/GenBank/DDBJ whole genome shotgun (WGS) entry which is preliminary data.</text>
</comment>
<organism evidence="5 6">
    <name type="scientific">Huso huso</name>
    <name type="common">Beluga</name>
    <name type="synonym">Acipenser huso</name>
    <dbReference type="NCBI Taxonomy" id="61971"/>
    <lineage>
        <taxon>Eukaryota</taxon>
        <taxon>Metazoa</taxon>
        <taxon>Chordata</taxon>
        <taxon>Craniata</taxon>
        <taxon>Vertebrata</taxon>
        <taxon>Euteleostomi</taxon>
        <taxon>Actinopterygii</taxon>
        <taxon>Chondrostei</taxon>
        <taxon>Acipenseriformes</taxon>
        <taxon>Acipenseridae</taxon>
        <taxon>Huso</taxon>
    </lineage>
</organism>
<dbReference type="Proteomes" id="UP001369086">
    <property type="component" value="Unassembled WGS sequence"/>
</dbReference>
<feature type="domain" description="Ig-like" evidence="4">
    <location>
        <begin position="142"/>
        <end position="230"/>
    </location>
</feature>
<dbReference type="SMART" id="SM00407">
    <property type="entry name" value="IGc1"/>
    <property type="match status" value="1"/>
</dbReference>
<gene>
    <name evidence="5" type="ORF">HHUSO_G12046</name>
</gene>
<dbReference type="SUPFAM" id="SSF48726">
    <property type="entry name" value="Immunoglobulin"/>
    <property type="match status" value="2"/>
</dbReference>
<dbReference type="CDD" id="cd00098">
    <property type="entry name" value="IgC1"/>
    <property type="match status" value="1"/>
</dbReference>
<accession>A0ABR0ZMR3</accession>
<dbReference type="InterPro" id="IPR003597">
    <property type="entry name" value="Ig_C1-set"/>
</dbReference>
<evidence type="ECO:0000256" key="2">
    <source>
        <dbReference type="SAM" id="Phobius"/>
    </source>
</evidence>
<dbReference type="InterPro" id="IPR003599">
    <property type="entry name" value="Ig_sub"/>
</dbReference>
<keyword evidence="2" id="KW-1133">Transmembrane helix</keyword>
<dbReference type="InterPro" id="IPR013106">
    <property type="entry name" value="Ig_V-set"/>
</dbReference>
<keyword evidence="1" id="KW-0393">Immunoglobulin domain</keyword>
<protein>
    <submittedName>
        <fullName evidence="5">Tyrosine-protein phosphatase non-receptor type substrate 1-like</fullName>
    </submittedName>
</protein>